<evidence type="ECO:0000313" key="4">
    <source>
        <dbReference type="Proteomes" id="UP001153321"/>
    </source>
</evidence>
<keyword evidence="2" id="KW-0472">Membrane</keyword>
<dbReference type="AlphaFoldDB" id="A0A9P0MX93"/>
<accession>A0A9P0MX93</accession>
<keyword evidence="4" id="KW-1185">Reference proteome</keyword>
<keyword evidence="2" id="KW-0812">Transmembrane</keyword>
<dbReference type="Gene3D" id="2.70.220.10">
    <property type="entry name" value="Ganglioside GM2 activator"/>
    <property type="match status" value="1"/>
</dbReference>
<dbReference type="Proteomes" id="UP001153321">
    <property type="component" value="Chromosome 14"/>
</dbReference>
<organism evidence="3 4">
    <name type="scientific">Spodoptera littoralis</name>
    <name type="common">Egyptian cotton leafworm</name>
    <dbReference type="NCBI Taxonomy" id="7109"/>
    <lineage>
        <taxon>Eukaryota</taxon>
        <taxon>Metazoa</taxon>
        <taxon>Ecdysozoa</taxon>
        <taxon>Arthropoda</taxon>
        <taxon>Hexapoda</taxon>
        <taxon>Insecta</taxon>
        <taxon>Pterygota</taxon>
        <taxon>Neoptera</taxon>
        <taxon>Endopterygota</taxon>
        <taxon>Lepidoptera</taxon>
        <taxon>Glossata</taxon>
        <taxon>Ditrysia</taxon>
        <taxon>Noctuoidea</taxon>
        <taxon>Noctuidae</taxon>
        <taxon>Amphipyrinae</taxon>
        <taxon>Spodoptera</taxon>
    </lineage>
</organism>
<feature type="transmembrane region" description="Helical" evidence="2">
    <location>
        <begin position="15"/>
        <end position="34"/>
    </location>
</feature>
<dbReference type="InterPro" id="IPR036846">
    <property type="entry name" value="GM2-AP_sf"/>
</dbReference>
<sequence length="182" mass="21242">MYCSSCSDTMFERPVIPFLIFICCLYSYNCIIVVPERILVRDVNENYVKYATATVRRSSKRGEYVVNVDIYTKVVIGNNVTVHINLFEYNSKYNQYVRTPMVFQYKWCELVLHDQWFGPILRKNGLTRCPTPVGRTTLSNLTLSGSFPFQVPFNRGKFETIWKREATNELLGCIETFITILK</sequence>
<keyword evidence="1" id="KW-0732">Signal</keyword>
<name>A0A9P0MX93_SPOLI</name>
<proteinExistence type="predicted"/>
<reference evidence="3" key="1">
    <citation type="submission" date="2022-02" db="EMBL/GenBank/DDBJ databases">
        <authorList>
            <person name="King R."/>
        </authorList>
    </citation>
    <scope>NUCLEOTIDE SEQUENCE</scope>
</reference>
<evidence type="ECO:0000313" key="3">
    <source>
        <dbReference type="EMBL" id="CAH1636746.1"/>
    </source>
</evidence>
<keyword evidence="2" id="KW-1133">Transmembrane helix</keyword>
<evidence type="ECO:0000256" key="1">
    <source>
        <dbReference type="ARBA" id="ARBA00022729"/>
    </source>
</evidence>
<protein>
    <submittedName>
        <fullName evidence="3">Uncharacterized protein</fullName>
    </submittedName>
</protein>
<evidence type="ECO:0000256" key="2">
    <source>
        <dbReference type="SAM" id="Phobius"/>
    </source>
</evidence>
<gene>
    <name evidence="3" type="ORF">SPLIT_LOCUS2108</name>
</gene>
<dbReference type="EMBL" id="LR824545">
    <property type="protein sequence ID" value="CAH1636746.1"/>
    <property type="molecule type" value="Genomic_DNA"/>
</dbReference>